<dbReference type="GO" id="GO:0004622">
    <property type="term" value="F:phosphatidylcholine lysophospholipase activity"/>
    <property type="evidence" value="ECO:0007669"/>
    <property type="project" value="UniProtKB-EC"/>
</dbReference>
<evidence type="ECO:0000313" key="13">
    <source>
        <dbReference type="Proteomes" id="UP000285326"/>
    </source>
</evidence>
<dbReference type="GO" id="GO:0046475">
    <property type="term" value="P:glycerophospholipid catabolic process"/>
    <property type="evidence" value="ECO:0007669"/>
    <property type="project" value="TreeGrafter"/>
</dbReference>
<proteinExistence type="inferred from homology"/>
<evidence type="ECO:0000256" key="5">
    <source>
        <dbReference type="ARBA" id="ARBA00022963"/>
    </source>
</evidence>
<dbReference type="EMBL" id="MCBS01019238">
    <property type="protein sequence ID" value="RKF80527.1"/>
    <property type="molecule type" value="Genomic_DNA"/>
</dbReference>
<evidence type="ECO:0000256" key="4">
    <source>
        <dbReference type="ARBA" id="ARBA00022801"/>
    </source>
</evidence>
<dbReference type="GO" id="GO:0004623">
    <property type="term" value="F:phospholipase A2 activity"/>
    <property type="evidence" value="ECO:0007669"/>
    <property type="project" value="TreeGrafter"/>
</dbReference>
<evidence type="ECO:0000313" key="12">
    <source>
        <dbReference type="EMBL" id="RKF80527.1"/>
    </source>
</evidence>
<dbReference type="InterPro" id="IPR016035">
    <property type="entry name" value="Acyl_Trfase/lysoPLipase"/>
</dbReference>
<dbReference type="PANTHER" id="PTHR10728:SF33">
    <property type="entry name" value="LYSOPHOSPHOLIPASE 1-RELATED"/>
    <property type="match status" value="1"/>
</dbReference>
<name>A0A420J139_9PEZI</name>
<protein>
    <recommendedName>
        <fullName evidence="2 10">Lysophospholipase</fullName>
        <ecNumber evidence="2 10">3.1.1.5</ecNumber>
    </recommendedName>
</protein>
<evidence type="ECO:0000256" key="6">
    <source>
        <dbReference type="ARBA" id="ARBA00023098"/>
    </source>
</evidence>
<keyword evidence="4 9" id="KW-0378">Hydrolase</keyword>
<dbReference type="InterPro" id="IPR002642">
    <property type="entry name" value="LysoPLipase_cat_dom"/>
</dbReference>
<evidence type="ECO:0000256" key="7">
    <source>
        <dbReference type="ARBA" id="ARBA00023180"/>
    </source>
</evidence>
<dbReference type="FunFam" id="3.40.1090.10:FF:000010">
    <property type="entry name" value="Lysophospholipase"/>
    <property type="match status" value="1"/>
</dbReference>
<evidence type="ECO:0000256" key="1">
    <source>
        <dbReference type="ARBA" id="ARBA00008780"/>
    </source>
</evidence>
<organism evidence="12 13">
    <name type="scientific">Golovinomyces cichoracearum</name>
    <dbReference type="NCBI Taxonomy" id="62708"/>
    <lineage>
        <taxon>Eukaryota</taxon>
        <taxon>Fungi</taxon>
        <taxon>Dikarya</taxon>
        <taxon>Ascomycota</taxon>
        <taxon>Pezizomycotina</taxon>
        <taxon>Leotiomycetes</taxon>
        <taxon>Erysiphales</taxon>
        <taxon>Erysiphaceae</taxon>
        <taxon>Golovinomyces</taxon>
    </lineage>
</organism>
<dbReference type="GO" id="GO:0005829">
    <property type="term" value="C:cytosol"/>
    <property type="evidence" value="ECO:0007669"/>
    <property type="project" value="TreeGrafter"/>
</dbReference>
<comment type="caution">
    <text evidence="12">The sequence shown here is derived from an EMBL/GenBank/DDBJ whole genome shotgun (WGS) entry which is preliminary data.</text>
</comment>
<keyword evidence="6 9" id="KW-0443">Lipid metabolism</keyword>
<reference evidence="12 13" key="1">
    <citation type="journal article" date="2018" name="BMC Genomics">
        <title>Comparative genome analyses reveal sequence features reflecting distinct modes of host-adaptation between dicot and monocot powdery mildew.</title>
        <authorList>
            <person name="Wu Y."/>
            <person name="Ma X."/>
            <person name="Pan Z."/>
            <person name="Kale S.D."/>
            <person name="Song Y."/>
            <person name="King H."/>
            <person name="Zhang Q."/>
            <person name="Presley C."/>
            <person name="Deng X."/>
            <person name="Wei C.I."/>
            <person name="Xiao S."/>
        </authorList>
    </citation>
    <scope>NUCLEOTIDE SEQUENCE [LARGE SCALE GENOMIC DNA]</scope>
    <source>
        <strain evidence="12">UMSG1</strain>
    </source>
</reference>
<comment type="catalytic activity">
    <reaction evidence="8 10">
        <text>a 1-acyl-sn-glycero-3-phosphocholine + H2O = sn-glycerol 3-phosphocholine + a fatty acid + H(+)</text>
        <dbReference type="Rhea" id="RHEA:15177"/>
        <dbReference type="ChEBI" id="CHEBI:15377"/>
        <dbReference type="ChEBI" id="CHEBI:15378"/>
        <dbReference type="ChEBI" id="CHEBI:16870"/>
        <dbReference type="ChEBI" id="CHEBI:28868"/>
        <dbReference type="ChEBI" id="CHEBI:58168"/>
        <dbReference type="EC" id="3.1.1.5"/>
    </reaction>
</comment>
<evidence type="ECO:0000256" key="2">
    <source>
        <dbReference type="ARBA" id="ARBA00013274"/>
    </source>
</evidence>
<keyword evidence="3" id="KW-0732">Signal</keyword>
<dbReference type="GO" id="GO:0005783">
    <property type="term" value="C:endoplasmic reticulum"/>
    <property type="evidence" value="ECO:0007669"/>
    <property type="project" value="TreeGrafter"/>
</dbReference>
<keyword evidence="7" id="KW-0325">Glycoprotein</keyword>
<evidence type="ECO:0000256" key="3">
    <source>
        <dbReference type="ARBA" id="ARBA00022729"/>
    </source>
</evidence>
<feature type="domain" description="PLA2c" evidence="11">
    <location>
        <begin position="60"/>
        <end position="600"/>
    </location>
</feature>
<dbReference type="AlphaFoldDB" id="A0A420J139"/>
<comment type="similarity">
    <text evidence="1 10">Belongs to the lysophospholipase family.</text>
</comment>
<dbReference type="PROSITE" id="PS51210">
    <property type="entry name" value="PLA2C"/>
    <property type="match status" value="1"/>
</dbReference>
<dbReference type="SMART" id="SM00022">
    <property type="entry name" value="PLAc"/>
    <property type="match status" value="1"/>
</dbReference>
<dbReference type="Proteomes" id="UP000285326">
    <property type="component" value="Unassembled WGS sequence"/>
</dbReference>
<evidence type="ECO:0000256" key="9">
    <source>
        <dbReference type="PROSITE-ProRule" id="PRU00555"/>
    </source>
</evidence>
<dbReference type="SUPFAM" id="SSF52151">
    <property type="entry name" value="FabD/lysophospholipase-like"/>
    <property type="match status" value="1"/>
</dbReference>
<evidence type="ECO:0000259" key="11">
    <source>
        <dbReference type="PROSITE" id="PS51210"/>
    </source>
</evidence>
<gene>
    <name evidence="12" type="ORF">GcM1_192025</name>
</gene>
<sequence length="612" mass="67330">MKLKKILICMALSAVNEGRTITHDHHSLRIDTTRNPSDAKMISSRDIRHSQESYAPSVVPCPSKQPTIRIADALSPAEMSWLALRRKKTLKPMIDWISRANINGFDTESYINSLQNNEEMPNIAIAISGGGYRSFLTGGGFLAAADDRTAASTKPGHIGGLLQCTTYIAGLSGGGWLVSSIFANNFSTVETLRDGKSNSELWRFDRSLIKGPERKGKFFNTFTYFRNLSRSVLAKRDAGYNISATDFWGRALSFQLIDSEDGAPDKTFSSLVLKDNFKSGSTPFPIIVSIKNPKEEVVDSLNSNVYEMNPFELGSWDTNTNAFAPMRYLGSNFSAGIISPNGSCVEGFDQLGFLVGTTSTLFEVAIELLSKKSIPSFIRRFFDKTRVQNDNVAQFQPNPFLGFNPKISSIANDIELSLVDGGIDGQNLPLVPLLQPQRKVDVIVAVDSSADFDNFPNGASMIATLRRSLDGNLSKSVSFPSVPDNYSFVSLGLNKRPTFFGCDDSDRSRGTPMVIYIPNSNYVVESNISTFKRSYERSLSNDLIRNGYEMATMGNGTLDQQWPACLACAVLSRSMTRTKTQPPATCKKCFGTYCWNVSSNQLVTNDSKLSAI</sequence>
<dbReference type="PANTHER" id="PTHR10728">
    <property type="entry name" value="CYTOSOLIC PHOSPHOLIPASE A2"/>
    <property type="match status" value="1"/>
</dbReference>
<dbReference type="Pfam" id="PF01735">
    <property type="entry name" value="PLA2_B"/>
    <property type="match status" value="1"/>
</dbReference>
<dbReference type="Gene3D" id="3.40.1090.10">
    <property type="entry name" value="Cytosolic phospholipase A2 catalytic domain"/>
    <property type="match status" value="1"/>
</dbReference>
<evidence type="ECO:0000256" key="10">
    <source>
        <dbReference type="RuleBase" id="RU362103"/>
    </source>
</evidence>
<keyword evidence="5 9" id="KW-0442">Lipid degradation</keyword>
<evidence type="ECO:0000256" key="8">
    <source>
        <dbReference type="ARBA" id="ARBA00049531"/>
    </source>
</evidence>
<dbReference type="EC" id="3.1.1.5" evidence="2 10"/>
<accession>A0A420J139</accession>